<gene>
    <name evidence="2" type="ORF">CDL15_Pgr011290</name>
</gene>
<dbReference type="AlphaFoldDB" id="A0A218WF40"/>
<dbReference type="Proteomes" id="UP000197138">
    <property type="component" value="Unassembled WGS sequence"/>
</dbReference>
<evidence type="ECO:0000313" key="3">
    <source>
        <dbReference type="Proteomes" id="UP000197138"/>
    </source>
</evidence>
<evidence type="ECO:0000256" key="1">
    <source>
        <dbReference type="SAM" id="MobiDB-lite"/>
    </source>
</evidence>
<reference evidence="3" key="1">
    <citation type="journal article" date="2017" name="Plant J.">
        <title>The pomegranate (Punica granatum L.) genome and the genomics of punicalagin biosynthesis.</title>
        <authorList>
            <person name="Qin G."/>
            <person name="Xu C."/>
            <person name="Ming R."/>
            <person name="Tang H."/>
            <person name="Guyot R."/>
            <person name="Kramer E.M."/>
            <person name="Hu Y."/>
            <person name="Yi X."/>
            <person name="Qi Y."/>
            <person name="Xu X."/>
            <person name="Gao Z."/>
            <person name="Pan H."/>
            <person name="Jian J."/>
            <person name="Tian Y."/>
            <person name="Yue Z."/>
            <person name="Xu Y."/>
        </authorList>
    </citation>
    <scope>NUCLEOTIDE SEQUENCE [LARGE SCALE GENOMIC DNA]</scope>
    <source>
        <strain evidence="3">cv. Dabenzi</strain>
    </source>
</reference>
<accession>A0A218WF40</accession>
<proteinExistence type="predicted"/>
<organism evidence="2 3">
    <name type="scientific">Punica granatum</name>
    <name type="common">Pomegranate</name>
    <dbReference type="NCBI Taxonomy" id="22663"/>
    <lineage>
        <taxon>Eukaryota</taxon>
        <taxon>Viridiplantae</taxon>
        <taxon>Streptophyta</taxon>
        <taxon>Embryophyta</taxon>
        <taxon>Tracheophyta</taxon>
        <taxon>Spermatophyta</taxon>
        <taxon>Magnoliopsida</taxon>
        <taxon>eudicotyledons</taxon>
        <taxon>Gunneridae</taxon>
        <taxon>Pentapetalae</taxon>
        <taxon>rosids</taxon>
        <taxon>malvids</taxon>
        <taxon>Myrtales</taxon>
        <taxon>Lythraceae</taxon>
        <taxon>Punica</taxon>
    </lineage>
</organism>
<comment type="caution">
    <text evidence="2">The sequence shown here is derived from an EMBL/GenBank/DDBJ whole genome shotgun (WGS) entry which is preliminary data.</text>
</comment>
<dbReference type="EMBL" id="MTKT01004486">
    <property type="protein sequence ID" value="OWM71163.1"/>
    <property type="molecule type" value="Genomic_DNA"/>
</dbReference>
<feature type="region of interest" description="Disordered" evidence="1">
    <location>
        <begin position="1"/>
        <end position="33"/>
    </location>
</feature>
<name>A0A218WF40_PUNGR</name>
<protein>
    <submittedName>
        <fullName evidence="2">Uncharacterized protein</fullName>
    </submittedName>
</protein>
<sequence length="86" mass="9374">MKLGGGEESDGRGRRFPPLGAATMAQEGAGDGGERRLGYAVLERGVARLESVGIERNFVFLARFFEFPARDFRVQSLEIGGIERGK</sequence>
<evidence type="ECO:0000313" key="2">
    <source>
        <dbReference type="EMBL" id="OWM71163.1"/>
    </source>
</evidence>